<feature type="region of interest" description="Disordered" evidence="1">
    <location>
        <begin position="59"/>
        <end position="95"/>
    </location>
</feature>
<dbReference type="Proteomes" id="UP000019116">
    <property type="component" value="Chromosome 6A"/>
</dbReference>
<dbReference type="Gramene" id="TraesLDM6A03G03380380.1">
    <property type="protein sequence ID" value="TraesLDM6A03G03380380.1.CDS1"/>
    <property type="gene ID" value="TraesLDM6A03G03380380"/>
</dbReference>
<dbReference type="PANTHER" id="PTHR45669">
    <property type="entry name" value="GLUTAREDOXIN DOMAIN-CONTAINING CYSTEINE-RICH PROTEIN CG12206-RELATED"/>
    <property type="match status" value="1"/>
</dbReference>
<dbReference type="CDD" id="cd03031">
    <property type="entry name" value="GRX_GRX_like"/>
    <property type="match status" value="1"/>
</dbReference>
<dbReference type="Gramene" id="TraesJAG6A03G03369920.1">
    <property type="protein sequence ID" value="TraesJAG6A03G03369920.1.CDS1"/>
    <property type="gene ID" value="TraesJAG6A03G03369920"/>
</dbReference>
<dbReference type="Gramene" id="TraesPARA_EIv1.0_1964800.1">
    <property type="protein sequence ID" value="TraesPARA_EIv1.0_1964800.1.CDS1"/>
    <property type="gene ID" value="TraesPARA_EIv1.0_1964800"/>
</dbReference>
<feature type="domain" description="Glutaredoxin" evidence="2">
    <location>
        <begin position="234"/>
        <end position="298"/>
    </location>
</feature>
<dbReference type="Gene3D" id="3.40.30.10">
    <property type="entry name" value="Glutaredoxin"/>
    <property type="match status" value="1"/>
</dbReference>
<evidence type="ECO:0000256" key="1">
    <source>
        <dbReference type="SAM" id="MobiDB-lite"/>
    </source>
</evidence>
<dbReference type="RefSeq" id="XP_044404285.1">
    <property type="nucleotide sequence ID" value="XM_044548350.1"/>
</dbReference>
<evidence type="ECO:0000313" key="3">
    <source>
        <dbReference type="EnsemblPlants" id="TraesCS6A02G305800.1.cds1"/>
    </source>
</evidence>
<dbReference type="Gramene" id="TraesSYM6A03G03319330.1">
    <property type="protein sequence ID" value="TraesSYM6A03G03319330.1.CDS1"/>
    <property type="gene ID" value="TraesSYM6A03G03319330"/>
</dbReference>
<sequence length="385" mass="41459">MGCTGSRHALQGGLRKSFGRSRSGPAAAGAAHHTVALKSSTLGSLSLDRDEEMMKWRAGSFGGAAKGKAATPAPPPQPQLARRQRQVVGTPTKTPVREPEVINVWELMEGLDDNKHEERDAAEGAEDERGEQSPPGSPEFDPEVISEFRKALGEASPPRDYEGNGECVKKREIQRFPGIVRARVSAFQQRIDAKLAKLARPPTPTPTPTSPPPSPPQPPQPQLPPPPDSQRKVVLYLTSLRGIRKTFEDCWATKSILHGYGVRIDERDLSLHGGFKDELHASLGSAGRLPQVFVDGEHLGGAEEVRRLHEAGELSRALEACEMAPPSAGGKGAALEACSGCGGVRFVPCEECSGSCKVFLEELDSFRRCPDCNENGLVRCPLCCL</sequence>
<feature type="region of interest" description="Disordered" evidence="1">
    <location>
        <begin position="195"/>
        <end position="230"/>
    </location>
</feature>
<keyword evidence="4" id="KW-1185">Reference proteome</keyword>
<dbReference type="OrthoDB" id="423313at2759"/>
<name>A0A3B6NU03_WHEAT</name>
<dbReference type="InterPro" id="IPR036249">
    <property type="entry name" value="Thioredoxin-like_sf"/>
</dbReference>
<dbReference type="OMA" id="FANGNDH"/>
<dbReference type="Gramene" id="TraesJUL6A03G03403520.1">
    <property type="protein sequence ID" value="TraesJUL6A03G03403520.1.CDS1"/>
    <property type="gene ID" value="TraesJUL6A03G03403520"/>
</dbReference>
<reference evidence="3" key="1">
    <citation type="submission" date="2018-08" db="EMBL/GenBank/DDBJ databases">
        <authorList>
            <person name="Rossello M."/>
        </authorList>
    </citation>
    <scope>NUCLEOTIDE SEQUENCE [LARGE SCALE GENOMIC DNA]</scope>
    <source>
        <strain evidence="3">cv. Chinese Spring</strain>
    </source>
</reference>
<accession>A0A3B6NU03</accession>
<dbReference type="Gramene" id="TraesARI6A03G03333930.1">
    <property type="protein sequence ID" value="TraesARI6A03G03333930.1.CDS1"/>
    <property type="gene ID" value="TraesARI6A03G03333930"/>
</dbReference>
<dbReference type="AlphaFoldDB" id="A0A3B6NU03"/>
<evidence type="ECO:0000313" key="4">
    <source>
        <dbReference type="Proteomes" id="UP000019116"/>
    </source>
</evidence>
<dbReference type="Gramene" id="TraesNOR6A03G03410500.1">
    <property type="protein sequence ID" value="TraesNOR6A03G03410500.1.CDS1"/>
    <property type="gene ID" value="TraesNOR6A03G03410500"/>
</dbReference>
<dbReference type="PANTHER" id="PTHR45669:SF65">
    <property type="entry name" value="OS02G0748800 PROTEIN"/>
    <property type="match status" value="1"/>
</dbReference>
<feature type="compositionally biased region" description="Low complexity" evidence="1">
    <location>
        <begin position="20"/>
        <end position="31"/>
    </location>
</feature>
<feature type="compositionally biased region" description="Pro residues" evidence="1">
    <location>
        <begin position="201"/>
        <end position="228"/>
    </location>
</feature>
<dbReference type="Gramene" id="TraesKAR6A01G0329810.1">
    <property type="protein sequence ID" value="cds.TraesKAR6A01G0329810.1"/>
    <property type="gene ID" value="TraesKAR6A01G0329810"/>
</dbReference>
<feature type="compositionally biased region" description="Basic and acidic residues" evidence="1">
    <location>
        <begin position="112"/>
        <end position="122"/>
    </location>
</feature>
<protein>
    <recommendedName>
        <fullName evidence="2">Glutaredoxin domain-containing protein</fullName>
    </recommendedName>
</protein>
<proteinExistence type="predicted"/>
<dbReference type="Gramene" id="TraesLAC6A03G03333630.1">
    <property type="protein sequence ID" value="TraesLAC6A03G03333630.1.CDS1"/>
    <property type="gene ID" value="TraesLAC6A03G03333630"/>
</dbReference>
<dbReference type="SUPFAM" id="SSF52833">
    <property type="entry name" value="Thioredoxin-like"/>
    <property type="match status" value="1"/>
</dbReference>
<dbReference type="Pfam" id="PF00462">
    <property type="entry name" value="Glutaredoxin"/>
    <property type="match status" value="1"/>
</dbReference>
<dbReference type="InterPro" id="IPR002109">
    <property type="entry name" value="Glutaredoxin"/>
</dbReference>
<dbReference type="Gramene" id="TraesCS6A02G305800.1">
    <property type="protein sequence ID" value="TraesCS6A02G305800.1.cds1"/>
    <property type="gene ID" value="TraesCS6A02G305800"/>
</dbReference>
<dbReference type="STRING" id="4565.A0A3B6NU03"/>
<dbReference type="PaxDb" id="4565-Traes_6DL_479C438BB.1"/>
<dbReference type="PROSITE" id="PS51354">
    <property type="entry name" value="GLUTAREDOXIN_2"/>
    <property type="match status" value="1"/>
</dbReference>
<dbReference type="Gramene" id="TraesCS6A03G0800900.1">
    <property type="protein sequence ID" value="TraesCS6A03G0800900.1.CDS1"/>
    <property type="gene ID" value="TraesCS6A03G0800900"/>
</dbReference>
<reference evidence="3" key="2">
    <citation type="submission" date="2018-10" db="UniProtKB">
        <authorList>
            <consortium name="EnsemblPlants"/>
        </authorList>
    </citation>
    <scope>IDENTIFICATION</scope>
</reference>
<gene>
    <name evidence="3" type="primary">LOC123128367</name>
</gene>
<dbReference type="Gramene" id="TraesWEE_scaffold_007900_01G000300.1">
    <property type="protein sequence ID" value="TraesWEE_scaffold_007900_01G000300.1"/>
    <property type="gene ID" value="TraesWEE_scaffold_007900_01G000300"/>
</dbReference>
<dbReference type="Pfam" id="PF23733">
    <property type="entry name" value="GRXCR1-2_C"/>
    <property type="match status" value="1"/>
</dbReference>
<dbReference type="Gramene" id="TraesSTA6A03G03367430.1">
    <property type="protein sequence ID" value="TraesSTA6A03G03367430.1.CDS1"/>
    <property type="gene ID" value="TraesSTA6A03G03367430"/>
</dbReference>
<feature type="region of interest" description="Disordered" evidence="1">
    <location>
        <begin position="1"/>
        <end position="43"/>
    </location>
</feature>
<evidence type="ECO:0000259" key="2">
    <source>
        <dbReference type="Pfam" id="PF00462"/>
    </source>
</evidence>
<dbReference type="GeneID" id="123128367"/>
<dbReference type="EnsemblPlants" id="TraesCS6A02G305800.1">
    <property type="protein sequence ID" value="TraesCS6A02G305800.1.cds1"/>
    <property type="gene ID" value="TraesCS6A02G305800"/>
</dbReference>
<dbReference type="Gramene" id="TraesROB_scaffold_016559_01G000300.1">
    <property type="protein sequence ID" value="TraesROB_scaffold_016559_01G000300.1"/>
    <property type="gene ID" value="TraesROB_scaffold_016559_01G000300"/>
</dbReference>
<organism evidence="3">
    <name type="scientific">Triticum aestivum</name>
    <name type="common">Wheat</name>
    <dbReference type="NCBI Taxonomy" id="4565"/>
    <lineage>
        <taxon>Eukaryota</taxon>
        <taxon>Viridiplantae</taxon>
        <taxon>Streptophyta</taxon>
        <taxon>Embryophyta</taxon>
        <taxon>Tracheophyta</taxon>
        <taxon>Spermatophyta</taxon>
        <taxon>Magnoliopsida</taxon>
        <taxon>Liliopsida</taxon>
        <taxon>Poales</taxon>
        <taxon>Poaceae</taxon>
        <taxon>BOP clade</taxon>
        <taxon>Pooideae</taxon>
        <taxon>Triticodae</taxon>
        <taxon>Triticeae</taxon>
        <taxon>Triticinae</taxon>
        <taxon>Triticum</taxon>
    </lineage>
</organism>
<dbReference type="Gramene" id="TraesCAD_scaffold_008445_01G000100.1">
    <property type="protein sequence ID" value="TraesCAD_scaffold_008445_01G000100.1"/>
    <property type="gene ID" value="TraesCAD_scaffold_008445_01G000100"/>
</dbReference>
<dbReference type="Gramene" id="TraesMAC6A03G03376520.1">
    <property type="protein sequence ID" value="TraesMAC6A03G03376520.1.CDS1"/>
    <property type="gene ID" value="TraesMAC6A03G03376520"/>
</dbReference>
<feature type="region of interest" description="Disordered" evidence="1">
    <location>
        <begin position="111"/>
        <end position="142"/>
    </location>
</feature>
<dbReference type="Gramene" id="TraesCLE_scaffold_006230_01G000300.1">
    <property type="protein sequence ID" value="TraesCLE_scaffold_006230_01G000300.1"/>
    <property type="gene ID" value="TraesCLE_scaffold_006230_01G000300"/>
</dbReference>
<dbReference type="SMR" id="A0A3B6NU03"/>